<sequence length="290" mass="30236">MSHDPRSPLDSAALRAALPRWRRVLAVESTGSTNVDVTRMVAEGAPDRVALVASEQTAGRGRLSRSWTAPAGASIAASALFRPEGVRPEDLGLLPLVAGLAVVDMVRDVAGLPVAGEGEGLDDDAAARPEVGLKWPNDVLLGGRKLCGILVEAASIAPPALVVGIGVNVDLREDELPVPHATSLALAGASNLDRTKLAAGLLDALDRRERQWRFNREAMMADYRATCLTLGTRVRVELPGGGDVVGEAVGILDDGELVVRDGDGVERTVTAGDVRHLRSADGGYAGEAAK</sequence>
<keyword evidence="2" id="KW-0547">Nucleotide-binding</keyword>
<dbReference type="InterPro" id="IPR004143">
    <property type="entry name" value="BPL_LPL_catalytic"/>
</dbReference>
<dbReference type="GO" id="GO:0004077">
    <property type="term" value="F:biotin--[biotin carboxyl-carrier protein] ligase activity"/>
    <property type="evidence" value="ECO:0007669"/>
    <property type="project" value="UniProtKB-EC"/>
</dbReference>
<evidence type="ECO:0000256" key="2">
    <source>
        <dbReference type="ARBA" id="ARBA00022741"/>
    </source>
</evidence>
<dbReference type="Pfam" id="PF02237">
    <property type="entry name" value="BPL_C"/>
    <property type="match status" value="1"/>
</dbReference>
<evidence type="ECO:0000256" key="3">
    <source>
        <dbReference type="ARBA" id="ARBA00022840"/>
    </source>
</evidence>
<dbReference type="Gene3D" id="3.30.930.10">
    <property type="entry name" value="Bira Bifunctional Protein, Domain 2"/>
    <property type="match status" value="1"/>
</dbReference>
<dbReference type="CDD" id="cd16442">
    <property type="entry name" value="BPL"/>
    <property type="match status" value="1"/>
</dbReference>
<dbReference type="Gene3D" id="2.30.30.100">
    <property type="match status" value="1"/>
</dbReference>
<gene>
    <name evidence="7" type="ORF">ACFORJ_08750</name>
</gene>
<dbReference type="EMBL" id="JBHRZN010000002">
    <property type="protein sequence ID" value="MFC3850251.1"/>
    <property type="molecule type" value="Genomic_DNA"/>
</dbReference>
<dbReference type="SUPFAM" id="SSF55681">
    <property type="entry name" value="Class II aaRS and biotin synthetases"/>
    <property type="match status" value="1"/>
</dbReference>
<name>A0ABV7ZQ76_9CORY</name>
<dbReference type="EC" id="6.3.4.15" evidence="5"/>
<keyword evidence="1 7" id="KW-0436">Ligase</keyword>
<dbReference type="RefSeq" id="WP_290289809.1">
    <property type="nucleotide sequence ID" value="NZ_CP047211.1"/>
</dbReference>
<feature type="domain" description="BPL/LPL catalytic" evidence="6">
    <location>
        <begin position="12"/>
        <end position="213"/>
    </location>
</feature>
<keyword evidence="4" id="KW-0092">Biotin</keyword>
<dbReference type="InterPro" id="IPR004408">
    <property type="entry name" value="Biotin_CoA_COase_ligase"/>
</dbReference>
<accession>A0ABV7ZQ76</accession>
<dbReference type="PANTHER" id="PTHR12835">
    <property type="entry name" value="BIOTIN PROTEIN LIGASE"/>
    <property type="match status" value="1"/>
</dbReference>
<dbReference type="PANTHER" id="PTHR12835:SF5">
    <property type="entry name" value="BIOTIN--PROTEIN LIGASE"/>
    <property type="match status" value="1"/>
</dbReference>
<keyword evidence="8" id="KW-1185">Reference proteome</keyword>
<evidence type="ECO:0000256" key="1">
    <source>
        <dbReference type="ARBA" id="ARBA00022598"/>
    </source>
</evidence>
<dbReference type="NCBIfam" id="TIGR00121">
    <property type="entry name" value="birA_ligase"/>
    <property type="match status" value="1"/>
</dbReference>
<dbReference type="Pfam" id="PF03099">
    <property type="entry name" value="BPL_LplA_LipB"/>
    <property type="match status" value="1"/>
</dbReference>
<reference evidence="8" key="1">
    <citation type="journal article" date="2019" name="Int. J. Syst. Evol. Microbiol.">
        <title>The Global Catalogue of Microorganisms (GCM) 10K type strain sequencing project: providing services to taxonomists for standard genome sequencing and annotation.</title>
        <authorList>
            <consortium name="The Broad Institute Genomics Platform"/>
            <consortium name="The Broad Institute Genome Sequencing Center for Infectious Disease"/>
            <person name="Wu L."/>
            <person name="Ma J."/>
        </authorList>
    </citation>
    <scope>NUCLEOTIDE SEQUENCE [LARGE SCALE GENOMIC DNA]</scope>
    <source>
        <strain evidence="8">CCUG 53252</strain>
    </source>
</reference>
<dbReference type="SUPFAM" id="SSF50037">
    <property type="entry name" value="C-terminal domain of transcriptional repressors"/>
    <property type="match status" value="1"/>
</dbReference>
<evidence type="ECO:0000313" key="7">
    <source>
        <dbReference type="EMBL" id="MFC3850251.1"/>
    </source>
</evidence>
<dbReference type="InterPro" id="IPR003142">
    <property type="entry name" value="BPL_C"/>
</dbReference>
<evidence type="ECO:0000313" key="8">
    <source>
        <dbReference type="Proteomes" id="UP001595751"/>
    </source>
</evidence>
<dbReference type="InterPro" id="IPR045864">
    <property type="entry name" value="aa-tRNA-synth_II/BPL/LPL"/>
</dbReference>
<evidence type="ECO:0000259" key="6">
    <source>
        <dbReference type="PROSITE" id="PS51733"/>
    </source>
</evidence>
<dbReference type="PROSITE" id="PS51733">
    <property type="entry name" value="BPL_LPL_CATALYTIC"/>
    <property type="match status" value="1"/>
</dbReference>
<dbReference type="Proteomes" id="UP001595751">
    <property type="component" value="Unassembled WGS sequence"/>
</dbReference>
<organism evidence="7 8">
    <name type="scientific">Corynebacterium hansenii</name>
    <dbReference type="NCBI Taxonomy" id="394964"/>
    <lineage>
        <taxon>Bacteria</taxon>
        <taxon>Bacillati</taxon>
        <taxon>Actinomycetota</taxon>
        <taxon>Actinomycetes</taxon>
        <taxon>Mycobacteriales</taxon>
        <taxon>Corynebacteriaceae</taxon>
        <taxon>Corynebacterium</taxon>
    </lineage>
</organism>
<comment type="caution">
    <text evidence="7">The sequence shown here is derived from an EMBL/GenBank/DDBJ whole genome shotgun (WGS) entry which is preliminary data.</text>
</comment>
<protein>
    <recommendedName>
        <fullName evidence="5">biotin--[biotin carboxyl-carrier protein] ligase</fullName>
        <ecNumber evidence="5">6.3.4.15</ecNumber>
    </recommendedName>
</protein>
<evidence type="ECO:0000256" key="5">
    <source>
        <dbReference type="ARBA" id="ARBA00024227"/>
    </source>
</evidence>
<evidence type="ECO:0000256" key="4">
    <source>
        <dbReference type="ARBA" id="ARBA00023267"/>
    </source>
</evidence>
<proteinExistence type="predicted"/>
<keyword evidence="3" id="KW-0067">ATP-binding</keyword>
<dbReference type="InterPro" id="IPR008988">
    <property type="entry name" value="Transcriptional_repressor_C"/>
</dbReference>